<accession>A0A0F6VZD7</accession>
<evidence type="ECO:0000313" key="1">
    <source>
        <dbReference type="EMBL" id="AKF03505.1"/>
    </source>
</evidence>
<dbReference type="EMBL" id="CP011125">
    <property type="protein sequence ID" value="AKF03505.1"/>
    <property type="molecule type" value="Genomic_DNA"/>
</dbReference>
<reference evidence="1 2" key="1">
    <citation type="submission" date="2015-03" db="EMBL/GenBank/DDBJ databases">
        <title>Genome assembly of Sandaracinus amylolyticus DSM 53668.</title>
        <authorList>
            <person name="Sharma G."/>
            <person name="Subramanian S."/>
        </authorList>
    </citation>
    <scope>NUCLEOTIDE SEQUENCE [LARGE SCALE GENOMIC DNA]</scope>
    <source>
        <strain evidence="1 2">DSM 53668</strain>
    </source>
</reference>
<evidence type="ECO:0000313" key="2">
    <source>
        <dbReference type="Proteomes" id="UP000034883"/>
    </source>
</evidence>
<proteinExistence type="predicted"/>
<dbReference type="KEGG" id="samy:DB32_000654"/>
<protein>
    <submittedName>
        <fullName evidence="1">Uncharacterized protein</fullName>
    </submittedName>
</protein>
<gene>
    <name evidence="1" type="ORF">DB32_000654</name>
</gene>
<sequence>MHDFSGLGGMDSCLRRGAGLWDRLRRRGGLRCATAAWVRFSPERGPRISAPCSARHPFRGRWNPGHLHAQGPAAAVCFARGSRTLPRVRGRGATSRLAAPL</sequence>
<dbReference type="AlphaFoldDB" id="A0A0F6VZD7"/>
<dbReference type="STRING" id="927083.DB32_000654"/>
<dbReference type="Proteomes" id="UP000034883">
    <property type="component" value="Chromosome"/>
</dbReference>
<keyword evidence="2" id="KW-1185">Reference proteome</keyword>
<name>A0A0F6VZD7_9BACT</name>
<organism evidence="1 2">
    <name type="scientific">Sandaracinus amylolyticus</name>
    <dbReference type="NCBI Taxonomy" id="927083"/>
    <lineage>
        <taxon>Bacteria</taxon>
        <taxon>Pseudomonadati</taxon>
        <taxon>Myxococcota</taxon>
        <taxon>Polyangia</taxon>
        <taxon>Polyangiales</taxon>
        <taxon>Sandaracinaceae</taxon>
        <taxon>Sandaracinus</taxon>
    </lineage>
</organism>